<dbReference type="InterPro" id="IPR049343">
    <property type="entry name" value="Transposase_29"/>
</dbReference>
<evidence type="ECO:0000313" key="2">
    <source>
        <dbReference type="EMBL" id="MBG0741851.1"/>
    </source>
</evidence>
<organism evidence="2 3">
    <name type="scientific">Arthrobacter terrae</name>
    <dbReference type="NCBI Taxonomy" id="2935737"/>
    <lineage>
        <taxon>Bacteria</taxon>
        <taxon>Bacillati</taxon>
        <taxon>Actinomycetota</taxon>
        <taxon>Actinomycetes</taxon>
        <taxon>Micrococcales</taxon>
        <taxon>Micrococcaceae</taxon>
        <taxon>Arthrobacter</taxon>
    </lineage>
</organism>
<dbReference type="Proteomes" id="UP000655366">
    <property type="component" value="Unassembled WGS sequence"/>
</dbReference>
<keyword evidence="3" id="KW-1185">Reference proteome</keyword>
<gene>
    <name evidence="2" type="ORF">IV500_21110</name>
</gene>
<dbReference type="EMBL" id="JADNYM010000053">
    <property type="protein sequence ID" value="MBG0741851.1"/>
    <property type="molecule type" value="Genomic_DNA"/>
</dbReference>
<feature type="region of interest" description="Disordered" evidence="1">
    <location>
        <begin position="149"/>
        <end position="185"/>
    </location>
</feature>
<evidence type="ECO:0000313" key="3">
    <source>
        <dbReference type="Proteomes" id="UP000655366"/>
    </source>
</evidence>
<accession>A0A931G6F1</accession>
<proteinExistence type="predicted"/>
<dbReference type="RefSeq" id="WP_196398781.1">
    <property type="nucleotide sequence ID" value="NZ_JADNYM010000053.1"/>
</dbReference>
<dbReference type="Pfam" id="PF21804">
    <property type="entry name" value="Transposase_29"/>
    <property type="match status" value="1"/>
</dbReference>
<reference evidence="2 3" key="1">
    <citation type="submission" date="2020-11" db="EMBL/GenBank/DDBJ databases">
        <title>Arthrobacter antarcticus sp. nov., isolated from Antarctic Soil.</title>
        <authorList>
            <person name="Li J."/>
        </authorList>
    </citation>
    <scope>NUCLEOTIDE SEQUENCE [LARGE SCALE GENOMIC DNA]</scope>
    <source>
        <strain evidence="2 3">Z1-20</strain>
    </source>
</reference>
<evidence type="ECO:0000256" key="1">
    <source>
        <dbReference type="SAM" id="MobiDB-lite"/>
    </source>
</evidence>
<comment type="caution">
    <text evidence="2">The sequence shown here is derived from an EMBL/GenBank/DDBJ whole genome shotgun (WGS) entry which is preliminary data.</text>
</comment>
<name>A0A931G6F1_9MICC</name>
<dbReference type="InterPro" id="IPR009057">
    <property type="entry name" value="Homeodomain-like_sf"/>
</dbReference>
<protein>
    <submittedName>
        <fullName evidence="2">Helix-turn-helix domain-containing protein</fullName>
    </submittedName>
</protein>
<dbReference type="SUPFAM" id="SSF46689">
    <property type="entry name" value="Homeodomain-like"/>
    <property type="match status" value="1"/>
</dbReference>
<dbReference type="AlphaFoldDB" id="A0A931G6F1"/>
<sequence>MTAQAPLPVTVEAGAVPVGAAASLLEDAEGGRVFLYGQLVYAWDAGDTATRRFAAAKLADMKAAPMTDIAAGFGIESGTLWLWRRELKASGVAGLVPEKPGPRRASKLTPDVVADIRSRRAGGDTFRTIAAAVGVSVFSVHRVLSTAPGDSAEADAARTRTAPAADVGVRTGSNPARQDRQGDATTAAAVKELPVLPAGADRSGERVWARTGLLECAAPVFAPAARVPLAGLFLALPALEKTGLLQCAKETFGALPNGFYGLDTILAGAVFQALAGEPRAEGTTRIDPVAMGRVLGLDRAPEVKTLRRKLAALAGTGKAGDLLTLMATKHLNGSGDAEDGSLAAVLYVDGHVRAYQGTKKLGKVHSTRLKFPVPATEETWVADANGAPVLVVMAEPGNALTGELRRLLPALRTIIGDDRKVLVGFDRGGWSPALFQHMAEHNFDVLTWRKGTTADINDILFTEVTHTDDHGQTRTWDAADTHVEVPIGTTGEVFSMRQISRQVKVPGGGSRQIHILTTTTDMSAGEIVYRMGARWRQENYFRYARMRFALDSHDAYTSTDDDPERSVPNPAKRKAYQKVLTAKARYEKTIADTDAALLAARTPAPGTSTVLITNTEHNAITADLFTAETALDQTQAAHKDIPARVPLGEIAPGQQVLETETKLLAHAIRMASFNTATTLASEIRTNTGYARADDEAHALIRQALTTSGDIDPSPDGYLTIRLDPLPTRRATTAISELCDHLTATETRYPGTNQILRFETKNRETSPPN</sequence>